<dbReference type="Proteomes" id="UP000233786">
    <property type="component" value="Unassembled WGS sequence"/>
</dbReference>
<protein>
    <submittedName>
        <fullName evidence="2">YbaB/EbfC DNA-binding family protein</fullName>
    </submittedName>
</protein>
<keyword evidence="3" id="KW-1185">Reference proteome</keyword>
<gene>
    <name evidence="2" type="ORF">A8926_6131</name>
</gene>
<feature type="region of interest" description="Disordered" evidence="1">
    <location>
        <begin position="17"/>
        <end position="38"/>
    </location>
</feature>
<accession>A0A2N3Y585</accession>
<dbReference type="OrthoDB" id="5118533at2"/>
<evidence type="ECO:0000256" key="1">
    <source>
        <dbReference type="SAM" id="MobiDB-lite"/>
    </source>
</evidence>
<dbReference type="RefSeq" id="WP_010693512.1">
    <property type="nucleotide sequence ID" value="NZ_CP172070.1"/>
</dbReference>
<dbReference type="InterPro" id="IPR004401">
    <property type="entry name" value="YbaB/EbfC"/>
</dbReference>
<keyword evidence="2" id="KW-0238">DNA-binding</keyword>
<dbReference type="InterPro" id="IPR036894">
    <property type="entry name" value="YbaB-like_sf"/>
</dbReference>
<sequence length="151" mass="17009">MSSPMFDELEAALEELRSQQKRIREAQQEAEQETTSFRTKDRMISAVVDHKLRLTELKLSGSRYRSLAPAELASRIVEAVQAAQDEAAKKSMDVFTKLAPTASGPQFGEVLNTEFDLDRMFEEAVRLAQTPLFPEDVKQSEKNEEAESDGK</sequence>
<dbReference type="EMBL" id="PJNB01000001">
    <property type="protein sequence ID" value="PKW18075.1"/>
    <property type="molecule type" value="Genomic_DNA"/>
</dbReference>
<dbReference type="Pfam" id="PF02575">
    <property type="entry name" value="YbaB_DNA_bd"/>
    <property type="match status" value="1"/>
</dbReference>
<organism evidence="2 3">
    <name type="scientific">Saccharopolyspora spinosa</name>
    <dbReference type="NCBI Taxonomy" id="60894"/>
    <lineage>
        <taxon>Bacteria</taxon>
        <taxon>Bacillati</taxon>
        <taxon>Actinomycetota</taxon>
        <taxon>Actinomycetes</taxon>
        <taxon>Pseudonocardiales</taxon>
        <taxon>Pseudonocardiaceae</taxon>
        <taxon>Saccharopolyspora</taxon>
    </lineage>
</organism>
<dbReference type="Gene3D" id="3.30.1310.10">
    <property type="entry name" value="Nucleoid-associated protein YbaB-like domain"/>
    <property type="match status" value="1"/>
</dbReference>
<dbReference type="SUPFAM" id="SSF82607">
    <property type="entry name" value="YbaB-like"/>
    <property type="match status" value="1"/>
</dbReference>
<dbReference type="STRING" id="994479.GCA_000194155_01644"/>
<feature type="compositionally biased region" description="Basic and acidic residues" evidence="1">
    <location>
        <begin position="17"/>
        <end position="27"/>
    </location>
</feature>
<evidence type="ECO:0000313" key="2">
    <source>
        <dbReference type="EMBL" id="PKW18075.1"/>
    </source>
</evidence>
<feature type="region of interest" description="Disordered" evidence="1">
    <location>
        <begin position="132"/>
        <end position="151"/>
    </location>
</feature>
<name>A0A2N3Y585_SACSN</name>
<dbReference type="AlphaFoldDB" id="A0A2N3Y585"/>
<reference evidence="2" key="1">
    <citation type="submission" date="2017-12" db="EMBL/GenBank/DDBJ databases">
        <title>Sequencing the genomes of 1000 Actinobacteria strains.</title>
        <authorList>
            <person name="Klenk H.-P."/>
        </authorList>
    </citation>
    <scope>NUCLEOTIDE SEQUENCE [LARGE SCALE GENOMIC DNA]</scope>
    <source>
        <strain evidence="2">DSM 44228</strain>
    </source>
</reference>
<dbReference type="GO" id="GO:0003677">
    <property type="term" value="F:DNA binding"/>
    <property type="evidence" value="ECO:0007669"/>
    <property type="project" value="UniProtKB-KW"/>
</dbReference>
<evidence type="ECO:0000313" key="3">
    <source>
        <dbReference type="Proteomes" id="UP000233786"/>
    </source>
</evidence>
<comment type="caution">
    <text evidence="2">The sequence shown here is derived from an EMBL/GenBank/DDBJ whole genome shotgun (WGS) entry which is preliminary data.</text>
</comment>
<feature type="compositionally biased region" description="Basic and acidic residues" evidence="1">
    <location>
        <begin position="135"/>
        <end position="151"/>
    </location>
</feature>
<proteinExistence type="predicted"/>